<protein>
    <submittedName>
        <fullName evidence="1">Efflux RND transporter permease subunit</fullName>
    </submittedName>
</protein>
<gene>
    <name evidence="1" type="ORF">HW452_15895</name>
</gene>
<name>A0ACC5VXY6_9GAMM</name>
<keyword evidence="2" id="KW-1185">Reference proteome</keyword>
<evidence type="ECO:0000313" key="2">
    <source>
        <dbReference type="Proteomes" id="UP001319846"/>
    </source>
</evidence>
<comment type="caution">
    <text evidence="1">The sequence shown here is derived from an EMBL/GenBank/DDBJ whole genome shotgun (WGS) entry which is preliminary data.</text>
</comment>
<reference evidence="1" key="1">
    <citation type="submission" date="2020-06" db="EMBL/GenBank/DDBJ databases">
        <title>Whole Genome Sequence of Halomonas aquamarina MB598.</title>
        <authorList>
            <person name="Pervaiz M."/>
            <person name="Fariq A."/>
            <person name="Yasmin A."/>
            <person name="Welch M."/>
        </authorList>
    </citation>
    <scope>NUCLEOTIDE SEQUENCE</scope>
    <source>
        <strain evidence="1">MB598</strain>
    </source>
</reference>
<proteinExistence type="predicted"/>
<accession>A0ACC5VXY6</accession>
<evidence type="ECO:0000313" key="1">
    <source>
        <dbReference type="EMBL" id="MBZ5489007.1"/>
    </source>
</evidence>
<dbReference type="EMBL" id="JABYQT010000014">
    <property type="protein sequence ID" value="MBZ5489007.1"/>
    <property type="molecule type" value="Genomic_DNA"/>
</dbReference>
<dbReference type="Proteomes" id="UP001319846">
    <property type="component" value="Unassembled WGS sequence"/>
</dbReference>
<sequence>MDIAKRSIEKPINTWLIVVICLLGGIWGFNTVGKLEDPSFTIPYAIINTPYPGATAEEVEEEVTERLERAIQDMPQIDVLDSKSLPGRSEIQVEIQDTYGSDELPQIWDELRNKVNDAQAELPQGVSGSQVNDDFGEVYGLFYAVTAEGYSTREIRDISTFLQRELLAVPGVARVSTAGEREESIYIDISNERLTTLGIPIEQVINTIQTENAVEDAGTLRTGDRQVRLVVRSNIDSTTLLESIRIGRPGTTEQVALADIATVYRQPVDIPDHIVHYNGKSAFTLGIAGIATDNIIEIGEAVEARMEELQTRIPLGVELNPLYEQHNVVNDAINDFLVNLAMSVAIVIGVLCLVMGWKVGMVVGSTLLLTVLGTLFVMGIFNIEMERISLGALIIAMGMLVDNSIVVAEGMVTNIKGGMKAKKAASAAAKRAQMPLFGATLIGIMAFAGIGLSDDVTGEFMFSLFIVILVSLMLSWLLALTVTPLFGYYLLRKKGEKDEEEEEEEEGKEQGEEKRSEDDNSEDADSQDNSSGGIVYRTYRKLLLAALKVRILTVSALVVLTGVCMWAFTLVPQSFFPDSSTPLFFINYELPQGTDIRATIRDVEEIEAYILEHEDVVSVASFVGRGATRFMLTYSPEQPNTAYAQFIIRTEELDPIDALDREFYKELNERYPNAQVRTQRLQFGPGDGADIEARFQGPSPEVLRELGDQARRLMAANPLLIDERIDWRQQELVVAPIINEERARIAGVTREDIAQTLMFASSGIRAGTYREGEHLIPITVRAPQAERDDVALLSDRQIYSEAQQQFVPITQVVDGFEVRSEEALIERRNRVRTLTVGAEPDKGYTAAQAFDAVRAEIEAIELPPGYTLEWGGEHENSGDAQESLGQQLPISFLIMVLTSILLFGKLRQPLIVWLVVPMSVCGVVIGLLITGLPFSFTALLGMLSLSGMLMKNAIVLVDEIDEQIRSGTARFTALVDASISRLRPVFLAAGTTILGMIPLLWDAFFNSMAITIMGGLLFASILTLIAVPTLYALFFRIDNDEVDNR</sequence>
<organism evidence="1 2">
    <name type="scientific">Vreelandella aquamarina</name>
    <dbReference type="NCBI Taxonomy" id="77097"/>
    <lineage>
        <taxon>Bacteria</taxon>
        <taxon>Pseudomonadati</taxon>
        <taxon>Pseudomonadota</taxon>
        <taxon>Gammaproteobacteria</taxon>
        <taxon>Oceanospirillales</taxon>
        <taxon>Halomonadaceae</taxon>
        <taxon>Vreelandella</taxon>
    </lineage>
</organism>